<gene>
    <name evidence="1" type="ORF">PROFUN_09182</name>
</gene>
<organism evidence="1 2">
    <name type="scientific">Planoprotostelium fungivorum</name>
    <dbReference type="NCBI Taxonomy" id="1890364"/>
    <lineage>
        <taxon>Eukaryota</taxon>
        <taxon>Amoebozoa</taxon>
        <taxon>Evosea</taxon>
        <taxon>Variosea</taxon>
        <taxon>Cavosteliida</taxon>
        <taxon>Cavosteliaceae</taxon>
        <taxon>Planoprotostelium</taxon>
    </lineage>
</organism>
<evidence type="ECO:0000313" key="2">
    <source>
        <dbReference type="Proteomes" id="UP000241769"/>
    </source>
</evidence>
<evidence type="ECO:0000313" key="1">
    <source>
        <dbReference type="EMBL" id="PRP83409.1"/>
    </source>
</evidence>
<dbReference type="EMBL" id="MDYQ01000082">
    <property type="protein sequence ID" value="PRP83409.1"/>
    <property type="molecule type" value="Genomic_DNA"/>
</dbReference>
<proteinExistence type="predicted"/>
<keyword evidence="2" id="KW-1185">Reference proteome</keyword>
<protein>
    <submittedName>
        <fullName evidence="1">Uncharacterized protein</fullName>
    </submittedName>
</protein>
<reference evidence="1 2" key="1">
    <citation type="journal article" date="2018" name="Genome Biol. Evol.">
        <title>Multiple Roots of Fruiting Body Formation in Amoebozoa.</title>
        <authorList>
            <person name="Hillmann F."/>
            <person name="Forbes G."/>
            <person name="Novohradska S."/>
            <person name="Ferling I."/>
            <person name="Riege K."/>
            <person name="Groth M."/>
            <person name="Westermann M."/>
            <person name="Marz M."/>
            <person name="Spaller T."/>
            <person name="Winckler T."/>
            <person name="Schaap P."/>
            <person name="Glockner G."/>
        </authorList>
    </citation>
    <scope>NUCLEOTIDE SEQUENCE [LARGE SCALE GENOMIC DNA]</scope>
    <source>
        <strain evidence="1 2">Jena</strain>
    </source>
</reference>
<sequence>MSKLFEEFEITPTNCIQCLEESLGGGNLTESIKALSFLTWFQ</sequence>
<comment type="caution">
    <text evidence="1">The sequence shown here is derived from an EMBL/GenBank/DDBJ whole genome shotgun (WGS) entry which is preliminary data.</text>
</comment>
<dbReference type="AlphaFoldDB" id="A0A2P6NHI5"/>
<dbReference type="Proteomes" id="UP000241769">
    <property type="component" value="Unassembled WGS sequence"/>
</dbReference>
<name>A0A2P6NHI5_9EUKA</name>
<accession>A0A2P6NHI5</accession>
<dbReference type="InParanoid" id="A0A2P6NHI5"/>